<dbReference type="GO" id="GO:0098632">
    <property type="term" value="F:cell-cell adhesion mediator activity"/>
    <property type="evidence" value="ECO:0007669"/>
    <property type="project" value="TreeGrafter"/>
</dbReference>
<sequence length="3044" mass="330658">MSGAFAILWLFVVARVSCEEDPSGPFFFREPPSHVDFSNSTGAVIECAARGHPSPEILWLRDNGNAIGDVPGLRQVLPNGTLIFPPFRAEDYRQDVHAQVYRCMAKNSYGTIHSRDTRVRAVVSQAYSINMSPEEYVIRGNNALLKCLIPSYVTEFVEVVSWLRGSRIILPRESDKDVTVVHQFYEVDVGKEYVIRGNSALLKCLIPSFVVDFVEVIRWDIINGASHFPGLSSMAVDPEYHSVVPEEFAIRGNNVIMKCSIPSFVAEFVVVIGWVTSTGQSFYLHDGPSNEVVDPDFGVKVHEEYVIKGNNGLLKCTIPSFVAEFVSVIQWIEEPSGVAFFADSPSYVIAQLYEIETHNGYVIRGNHALLKCEIPSFVADFVEVESWVDSDGRRYYATGTDLGGTVVTQDYLTRVIDEIVLRGNSATMKCLIPSFVTDFVEVSGWLDDSGALIVANPNFVVHQYYEPQVYDTFVINGNSALLKCHIPSFVDSHVSVVSWETSDGQIFLFNPMQNPDGKYLVLPSGELHIRDVGPEDGEKSYQCQTKHRLTGETRLSATAGRLVITEPRSASSPRFREATLPRSELVSQPLALICPAQAYPLPDFRTTFQHCSSGEGFVLERLQVDHNFIPTQCIALSCPRISRSFIKLPMVQFPQKFPQKRNSKWLLGLLGSLLRSIVQDKVTLSLSSATRGSVAPKIPELKRGVVVEANSAVSIPCPGQAPRGSVAPKIPDERRLGVAVEANSPVSIACPGQGFPVPTFSGSMAPTADVPKEQLRGSVGFLNRPLNLICTAQGFPIPVIRFRLHLSVSSLITTLVPRGSMAPTADVPNKQHKGSVGFLNRPLNLICTAQGFPIPVISGSVAPTASVPEQQLKGKEARSTFPLSLICNGQGYPAPDILLGRLPLRCQPQKNSLLKGVSEWLESQSTSFAMHEDSPFQQSEPRGSGAATVSVPEEQLVRGRIGEEGLAVNMICNARGSPLPVVSSRPTVSVPEEQLLKGGLGGRGSSVSLICNGQGYPRPSMRPPFHVLHLHFHVPLLIFPHAMSSHNPRGSVPPRMTVSDEQLSGRQGEAGKPINLLCNGQGHEVPTFRWFKIQDGKRNAVSLNERVKQVGGTLLIKEARVEDSGKYLCVVNNSVGGESVETMLTVTAPLSANLEPRSQTVDFGRSASLSCTVRGNPVQSVLWYHNGERLDHKGNELKIESIKKDDKGMYQCFVENDRENAQSTAELKLGGRFEPPQLVYTFKERTLKPGTPTHLQCTATGDPTPDIKWTLDGIEVKDERYQIRQLVSVNGEVIGHLNISSTRTDDGGLYSCTAESNVGSVTHKARVNVFGAPIIRPMADRKVVAGETLVVHCPAAGYPIESIMWERANRILPINGRQKVFANGTMIIENLQTKHDEGLYTCVAKNSHGYTVKGNLNVQVMVVPVITPFFFGGYGDSSMLAGESVQVTCFVARGDEPLTIQWNFHGKNISNHMGMSTTKIGKRASMLIIDRLSAAHSGSYTCKARNLGGEASHTAQLMVKDPPEILAFSFGRAFLEAGESAQAACFVPKGSLPLTIQWSFSGKNVSSHMGMSTSKVGPRSNMLLIDRVTEAHTGNYTLPPEVPPFGFSRDVMEAGDSAQVMCFVRKGDLPIAIQWSFYGKDVVTSMGISTTKVGSRSSVLFIERVAETHTGNYTCTARNSAGEASYTAQLVINVPPKVTSFAFSKPVMEAGENAQVACFVSAGHPPLHIQWTFHGRNVSSHMGMSTTKIGTHASMLLIEHVTEAHSGSYTLPPEIKAFSFTEEATEAGNEAQVTCWVPTGDLPITITWTFHGRNVSSQMGISTFKVGSRSSILNIDRITAAHAGVYTCRARNQVGEAVHSAPLEVNVPPTIKEFEFTEEASQAGSQAQVYCWVPSGDLPLSITWSFHGQNVSTQMGISTIKVGSRSSALSIDPVTAGHAGVYTCRAKNRAGEDVHSATLSVNGTRHTGPKIAWMIEVSLRISLYSLTHPFVAFLHVTFIDFVFYTPSYLSVVSPPTAHTVLPEIVSFEFTEAAKEAGSQASLYCFVPKGDLPIAITWTFHGGNISSEMGFSTVKVGLRSSALSINRVTAAHAGVYTCQARNAAGEDTHSAQLLVNGAYVTAMPPRIAPFHFTDDARRAGGQAQLMCWVPEGDIPVTITWTFHGRNVSNQMGISTMKVGGRSSALNIDHVTAGHAGVYTCQARNFAGETSYSASLDVMVPPRISDFEFVEASKEAGNQASVYCWVPEGDLPMTITWTFHGRNLSSQMGISTVKVGLRSSILNIDRVMAGHAGVYTCQARNAAGEDSHSTTLEVYVPPEIKEFTFSEESSQSGVPPRIKEFEFSEEASQAGAQASLYCWVPEGDLPLTITWTFHGRNISSQMGISTFKVGKRSSALNIDPVTASHAGTYTCRASNDAGNDKKSAELSVMVPPEIKEFTFTEEASQAGNEAQVQCWVPTGDLPMSITWTFHGKNVSSQMGISTGKFGSRSSLLNINRVAAQHAGTYTCTARNAAGEDVHSTVLRVLVPPRINDFYFTAGAKRAGSQASVYCWVPEVPPKIISFAFPEDSKRAGSEAQITCFVSVGDLPVSITWTFHGIGVAPQMGISTVKVGKRTSILAIENVTADHAGTYTCQARNEAGEDSHSAILDVHVPPRIRPFSFGDKPLKSGEMAQVSCVVDIEGDQQLQISWHFHGRNLTTVATQNGISTARFGKRSSILTIETVQADHSGIYTCVARSLFGKDVYSATLQVNVPPKIRPFSFGDYPLEEGSVAQIQCLVQFGNGDLGITWHFHGQNLSSETGISTSRFGRQSSILTIDRVSAQHAGTYTCVARNRIGQDSFSTSLQVNVPPAIIPFSFRDGSIAGDRVQVACIVREGDLPIALNWHFHGQNISSPHMGISTYKISRFSSILAIERLEYWHSGTYTCVARNHAGEESYSATLVVQVSPEIMPFTFGNGVDPFEEGSLAQVSCLVIKGDEPLTISWHFHGKNVTSQESIATLKVGGRTSILTIERTLAAHSGTYTCVAKNLIGETSASAELRVNGLPKVV</sequence>
<dbReference type="EMBL" id="OB660541">
    <property type="protein sequence ID" value="CAD7225270.1"/>
    <property type="molecule type" value="Genomic_DNA"/>
</dbReference>
<evidence type="ECO:0000256" key="8">
    <source>
        <dbReference type="ARBA" id="ARBA00023157"/>
    </source>
</evidence>
<evidence type="ECO:0000256" key="4">
    <source>
        <dbReference type="ARBA" id="ARBA00022737"/>
    </source>
</evidence>
<evidence type="ECO:0000256" key="2">
    <source>
        <dbReference type="ARBA" id="ARBA00022692"/>
    </source>
</evidence>
<dbReference type="Pfam" id="PF07679">
    <property type="entry name" value="I-set"/>
    <property type="match status" value="6"/>
</dbReference>
<comment type="subcellular location">
    <subcellularLocation>
        <location evidence="1">Membrane</location>
        <topology evidence="1">Single-pass membrane protein</topology>
    </subcellularLocation>
</comment>
<dbReference type="Pfam" id="PF13927">
    <property type="entry name" value="Ig_3"/>
    <property type="match status" value="13"/>
</dbReference>
<keyword evidence="2" id="KW-0812">Transmembrane</keyword>
<protein>
    <submittedName>
        <fullName evidence="10">Uncharacterized protein</fullName>
    </submittedName>
</protein>
<dbReference type="SMART" id="SM00409">
    <property type="entry name" value="IG"/>
    <property type="match status" value="20"/>
</dbReference>
<evidence type="ECO:0000256" key="1">
    <source>
        <dbReference type="ARBA" id="ARBA00004167"/>
    </source>
</evidence>
<keyword evidence="5" id="KW-0130">Cell adhesion</keyword>
<dbReference type="GO" id="GO:0030424">
    <property type="term" value="C:axon"/>
    <property type="evidence" value="ECO:0007669"/>
    <property type="project" value="TreeGrafter"/>
</dbReference>
<keyword evidence="6" id="KW-1133">Transmembrane helix</keyword>
<keyword evidence="8" id="KW-1015">Disulfide bond</keyword>
<name>A0A7R8W9E6_9CRUS</name>
<reference evidence="10" key="1">
    <citation type="submission" date="2020-11" db="EMBL/GenBank/DDBJ databases">
        <authorList>
            <person name="Tran Van P."/>
        </authorList>
    </citation>
    <scope>NUCLEOTIDE SEQUENCE</scope>
</reference>
<dbReference type="SMART" id="SM00408">
    <property type="entry name" value="IGc2"/>
    <property type="match status" value="20"/>
</dbReference>
<gene>
    <name evidence="10" type="ORF">CTOB1V02_LOCUS3215</name>
</gene>
<organism evidence="10">
    <name type="scientific">Cyprideis torosa</name>
    <dbReference type="NCBI Taxonomy" id="163714"/>
    <lineage>
        <taxon>Eukaryota</taxon>
        <taxon>Metazoa</taxon>
        <taxon>Ecdysozoa</taxon>
        <taxon>Arthropoda</taxon>
        <taxon>Crustacea</taxon>
        <taxon>Oligostraca</taxon>
        <taxon>Ostracoda</taxon>
        <taxon>Podocopa</taxon>
        <taxon>Podocopida</taxon>
        <taxon>Cytherocopina</taxon>
        <taxon>Cytheroidea</taxon>
        <taxon>Cytherideidae</taxon>
        <taxon>Cyprideis</taxon>
    </lineage>
</organism>
<dbReference type="GO" id="GO:0007411">
    <property type="term" value="P:axon guidance"/>
    <property type="evidence" value="ECO:0007669"/>
    <property type="project" value="TreeGrafter"/>
</dbReference>
<evidence type="ECO:0000256" key="6">
    <source>
        <dbReference type="ARBA" id="ARBA00022989"/>
    </source>
</evidence>
<dbReference type="SUPFAM" id="SSF48726">
    <property type="entry name" value="Immunoglobulin"/>
    <property type="match status" value="21"/>
</dbReference>
<dbReference type="FunFam" id="2.60.40.10:FF:000333">
    <property type="entry name" value="Down syndrome cell adhesion molecule"/>
    <property type="match status" value="4"/>
</dbReference>
<evidence type="ECO:0000256" key="3">
    <source>
        <dbReference type="ARBA" id="ARBA00022729"/>
    </source>
</evidence>
<evidence type="ECO:0000256" key="7">
    <source>
        <dbReference type="ARBA" id="ARBA00023136"/>
    </source>
</evidence>
<dbReference type="FunFam" id="2.60.40.10:FF:000310">
    <property type="entry name" value="Down syndrome cell adhesion molecule, isoform D"/>
    <property type="match status" value="1"/>
</dbReference>
<keyword evidence="4" id="KW-0677">Repeat</keyword>
<dbReference type="CDD" id="cd00096">
    <property type="entry name" value="Ig"/>
    <property type="match status" value="1"/>
</dbReference>
<dbReference type="CDD" id="cd20958">
    <property type="entry name" value="IgI_5_Dscam"/>
    <property type="match status" value="1"/>
</dbReference>
<dbReference type="PANTHER" id="PTHR10075">
    <property type="entry name" value="BASIGIN RELATED"/>
    <property type="match status" value="1"/>
</dbReference>
<dbReference type="FunFam" id="2.60.40.10:FF:000017">
    <property type="entry name" value="Down syndrome cell adhesion molecule b"/>
    <property type="match status" value="11"/>
</dbReference>
<evidence type="ECO:0000313" key="10">
    <source>
        <dbReference type="EMBL" id="CAD7225270.1"/>
    </source>
</evidence>
<dbReference type="GO" id="GO:0007156">
    <property type="term" value="P:homophilic cell adhesion via plasma membrane adhesion molecules"/>
    <property type="evidence" value="ECO:0007669"/>
    <property type="project" value="TreeGrafter"/>
</dbReference>
<dbReference type="InterPro" id="IPR003598">
    <property type="entry name" value="Ig_sub2"/>
</dbReference>
<dbReference type="InterPro" id="IPR036179">
    <property type="entry name" value="Ig-like_dom_sf"/>
</dbReference>
<dbReference type="Gene3D" id="2.60.40.10">
    <property type="entry name" value="Immunoglobulins"/>
    <property type="match status" value="28"/>
</dbReference>
<dbReference type="InterPro" id="IPR013098">
    <property type="entry name" value="Ig_I-set"/>
</dbReference>
<dbReference type="InterPro" id="IPR013783">
    <property type="entry name" value="Ig-like_fold"/>
</dbReference>
<dbReference type="InterPro" id="IPR003599">
    <property type="entry name" value="Ig_sub"/>
</dbReference>
<evidence type="ECO:0000256" key="5">
    <source>
        <dbReference type="ARBA" id="ARBA00022889"/>
    </source>
</evidence>
<evidence type="ECO:0000256" key="9">
    <source>
        <dbReference type="ARBA" id="ARBA00023319"/>
    </source>
</evidence>
<dbReference type="PANTHER" id="PTHR10075:SF14">
    <property type="entry name" value="CELL ADHESION MOLECULE DSCAM2-RELATED"/>
    <property type="match status" value="1"/>
</dbReference>
<keyword evidence="3" id="KW-0732">Signal</keyword>
<proteinExistence type="predicted"/>
<dbReference type="GO" id="GO:0070593">
    <property type="term" value="P:dendrite self-avoidance"/>
    <property type="evidence" value="ECO:0007669"/>
    <property type="project" value="TreeGrafter"/>
</dbReference>
<dbReference type="OrthoDB" id="5969272at2759"/>
<dbReference type="InterPro" id="IPR007110">
    <property type="entry name" value="Ig-like_dom"/>
</dbReference>
<dbReference type="PROSITE" id="PS50835">
    <property type="entry name" value="IG_LIKE"/>
    <property type="match status" value="22"/>
</dbReference>
<dbReference type="GO" id="GO:0005886">
    <property type="term" value="C:plasma membrane"/>
    <property type="evidence" value="ECO:0007669"/>
    <property type="project" value="TreeGrafter"/>
</dbReference>
<dbReference type="FunFam" id="2.60.40.10:FF:000324">
    <property type="entry name" value="Down syndrome cell adhesion molecule, isoform D"/>
    <property type="match status" value="1"/>
</dbReference>
<keyword evidence="7" id="KW-0472">Membrane</keyword>
<keyword evidence="9" id="KW-0393">Immunoglobulin domain</keyword>
<accession>A0A7R8W9E6</accession>